<accession>A0A6N6RDU8</accession>
<dbReference type="InterPro" id="IPR003607">
    <property type="entry name" value="HD/PDEase_dom"/>
</dbReference>
<evidence type="ECO:0000259" key="1">
    <source>
        <dbReference type="PROSITE" id="PS51831"/>
    </source>
</evidence>
<gene>
    <name evidence="2" type="ORF">F8C67_11490</name>
</gene>
<keyword evidence="3" id="KW-1185">Reference proteome</keyword>
<sequence>MTTEQIIEKTTEYIKQKFENEGTGHDWFHIDRVRRTAMLLAIEEGADTQIVELAALLHDVDDWKFNGGDVDSGPETAKNWILELGGSEALAETIKAIVNEVTFKGAGVETKTSTLEAAVVQDADRLDALGAIGIARAFAYGGSRSRLLWDPEEEYEQHESFDAYKKNTSSTIAHFHEKLLLLKDRMQTVAGKQLAEERHNFMVTYLDQFEREWWGDNR</sequence>
<dbReference type="AlphaFoldDB" id="A0A6N6RDU8"/>
<name>A0A6N6RDU8_9FLAO</name>
<dbReference type="Gene3D" id="1.20.58.1910">
    <property type="match status" value="1"/>
</dbReference>
<dbReference type="CDD" id="cd00077">
    <property type="entry name" value="HDc"/>
    <property type="match status" value="1"/>
</dbReference>
<comment type="caution">
    <text evidence="2">The sequence shown here is derived from an EMBL/GenBank/DDBJ whole genome shotgun (WGS) entry which is preliminary data.</text>
</comment>
<proteinExistence type="predicted"/>
<dbReference type="SMART" id="SM00471">
    <property type="entry name" value="HDc"/>
    <property type="match status" value="1"/>
</dbReference>
<dbReference type="PANTHER" id="PTHR33594">
    <property type="entry name" value="SUPERFAMILY HYDROLASE, PUTATIVE (AFU_ORTHOLOGUE AFUA_1G03035)-RELATED"/>
    <property type="match status" value="1"/>
</dbReference>
<evidence type="ECO:0000313" key="3">
    <source>
        <dbReference type="Proteomes" id="UP000468650"/>
    </source>
</evidence>
<protein>
    <submittedName>
        <fullName evidence="2">HD domain-containing protein</fullName>
    </submittedName>
</protein>
<dbReference type="RefSeq" id="WP_151668000.1">
    <property type="nucleotide sequence ID" value="NZ_WBVO01000010.1"/>
</dbReference>
<evidence type="ECO:0000313" key="2">
    <source>
        <dbReference type="EMBL" id="KAB2807657.1"/>
    </source>
</evidence>
<dbReference type="SUPFAM" id="SSF109604">
    <property type="entry name" value="HD-domain/PDEase-like"/>
    <property type="match status" value="1"/>
</dbReference>
<dbReference type="PANTHER" id="PTHR33594:SF1">
    <property type="entry name" value="HD_PDEASE DOMAIN-CONTAINING PROTEIN"/>
    <property type="match status" value="1"/>
</dbReference>
<organism evidence="2 3">
    <name type="scientific">Phaeocystidibacter luteus</name>
    <dbReference type="NCBI Taxonomy" id="911197"/>
    <lineage>
        <taxon>Bacteria</taxon>
        <taxon>Pseudomonadati</taxon>
        <taxon>Bacteroidota</taxon>
        <taxon>Flavobacteriia</taxon>
        <taxon>Flavobacteriales</taxon>
        <taxon>Phaeocystidibacteraceae</taxon>
        <taxon>Phaeocystidibacter</taxon>
    </lineage>
</organism>
<feature type="domain" description="HD" evidence="1">
    <location>
        <begin position="26"/>
        <end position="129"/>
    </location>
</feature>
<dbReference type="OrthoDB" id="9797344at2"/>
<dbReference type="Gene3D" id="1.10.472.50">
    <property type="entry name" value="HD-domain/PDEase-like"/>
    <property type="match status" value="1"/>
</dbReference>
<dbReference type="Proteomes" id="UP000468650">
    <property type="component" value="Unassembled WGS sequence"/>
</dbReference>
<dbReference type="EMBL" id="WBVO01000010">
    <property type="protein sequence ID" value="KAB2807657.1"/>
    <property type="molecule type" value="Genomic_DNA"/>
</dbReference>
<reference evidence="2 3" key="1">
    <citation type="submission" date="2019-09" db="EMBL/GenBank/DDBJ databases">
        <title>Genomes of family Cryomorphaceae.</title>
        <authorList>
            <person name="Bowman J.P."/>
        </authorList>
    </citation>
    <scope>NUCLEOTIDE SEQUENCE [LARGE SCALE GENOMIC DNA]</scope>
    <source>
        <strain evidence="2 3">LMG 25704</strain>
    </source>
</reference>
<dbReference type="Pfam" id="PF01966">
    <property type="entry name" value="HD"/>
    <property type="match status" value="1"/>
</dbReference>
<dbReference type="InterPro" id="IPR006674">
    <property type="entry name" value="HD_domain"/>
</dbReference>
<dbReference type="PROSITE" id="PS51831">
    <property type="entry name" value="HD"/>
    <property type="match status" value="1"/>
</dbReference>